<dbReference type="Gene3D" id="3.40.50.1820">
    <property type="entry name" value="alpha/beta hydrolase"/>
    <property type="match status" value="1"/>
</dbReference>
<gene>
    <name evidence="2" type="ORF">HJG54_24615</name>
</gene>
<dbReference type="InterPro" id="IPR000073">
    <property type="entry name" value="AB_hydrolase_1"/>
</dbReference>
<name>A0AA96WIF3_9CYAN</name>
<reference evidence="2" key="1">
    <citation type="submission" date="2020-05" db="EMBL/GenBank/DDBJ databases">
        <authorList>
            <person name="Zhu T."/>
            <person name="Keshari N."/>
            <person name="Lu X."/>
        </authorList>
    </citation>
    <scope>NUCLEOTIDE SEQUENCE</scope>
    <source>
        <strain evidence="2">NK1-12</strain>
    </source>
</reference>
<sequence>MKTTSTDWWQQTFPSGRKTLTIQDASQRQVTLAYGEAGVGQPLFLLHGLGSWSYNWRHNVHPLSQYFRVICFDAKGYGFSQTASPPEVIGHQVIELVRVINALAEPPVTLVAESLGALVALAVAQSYPQLIERLVLINVPIFPQKLPSWGMEIIAAVPLPLIEWLDQQQLIRPFQPIVQWMTQLVRQEVVYDPTSINDEEIHWLTYPYLNFPGTFTQFATDLQLAAQEIERCQQGRPNWISTIQQNLANVTCPVLILWSDCDRWFPLQDGEKLRDQIPNAQFQVIPNCGHVASSGNPAVVNAAILQFLKSA</sequence>
<keyword evidence="2" id="KW-0378">Hydrolase</keyword>
<dbReference type="EMBL" id="CP053586">
    <property type="protein sequence ID" value="WNZ25704.1"/>
    <property type="molecule type" value="Genomic_DNA"/>
</dbReference>
<dbReference type="PRINTS" id="PR00111">
    <property type="entry name" value="ABHYDROLASE"/>
</dbReference>
<dbReference type="AlphaFoldDB" id="A0AA96WIF3"/>
<feature type="domain" description="AB hydrolase-1" evidence="1">
    <location>
        <begin position="42"/>
        <end position="293"/>
    </location>
</feature>
<evidence type="ECO:0000313" key="2">
    <source>
        <dbReference type="EMBL" id="WNZ25704.1"/>
    </source>
</evidence>
<accession>A0AA96WIF3</accession>
<dbReference type="RefSeq" id="WP_316431868.1">
    <property type="nucleotide sequence ID" value="NZ_CP053586.1"/>
</dbReference>
<organism evidence="2">
    <name type="scientific">Leptolyngbya sp. NK1-12</name>
    <dbReference type="NCBI Taxonomy" id="2547451"/>
    <lineage>
        <taxon>Bacteria</taxon>
        <taxon>Bacillati</taxon>
        <taxon>Cyanobacteriota</taxon>
        <taxon>Cyanophyceae</taxon>
        <taxon>Leptolyngbyales</taxon>
        <taxon>Leptolyngbyaceae</taxon>
        <taxon>Leptolyngbya group</taxon>
        <taxon>Leptolyngbya</taxon>
    </lineage>
</organism>
<dbReference type="InterPro" id="IPR029058">
    <property type="entry name" value="AB_hydrolase_fold"/>
</dbReference>
<evidence type="ECO:0000259" key="1">
    <source>
        <dbReference type="Pfam" id="PF00561"/>
    </source>
</evidence>
<protein>
    <submittedName>
        <fullName evidence="2">Alpha/beta hydrolase</fullName>
    </submittedName>
</protein>
<dbReference type="PANTHER" id="PTHR43689">
    <property type="entry name" value="HYDROLASE"/>
    <property type="match status" value="1"/>
</dbReference>
<dbReference type="Pfam" id="PF00561">
    <property type="entry name" value="Abhydrolase_1"/>
    <property type="match status" value="1"/>
</dbReference>
<dbReference type="SUPFAM" id="SSF53474">
    <property type="entry name" value="alpha/beta-Hydrolases"/>
    <property type="match status" value="1"/>
</dbReference>
<dbReference type="GO" id="GO:0016787">
    <property type="term" value="F:hydrolase activity"/>
    <property type="evidence" value="ECO:0007669"/>
    <property type="project" value="UniProtKB-KW"/>
</dbReference>
<proteinExistence type="predicted"/>
<dbReference type="PANTHER" id="PTHR43689:SF8">
    <property type="entry name" value="ALPHA_BETA-HYDROLASES SUPERFAMILY PROTEIN"/>
    <property type="match status" value="1"/>
</dbReference>